<dbReference type="SUPFAM" id="SSF88874">
    <property type="entry name" value="Receptor-binding domain of short tail fibre protein gp12"/>
    <property type="match status" value="1"/>
</dbReference>
<dbReference type="EMBL" id="JMCC02000087">
    <property type="protein sequence ID" value="KIG13837.1"/>
    <property type="molecule type" value="Genomic_DNA"/>
</dbReference>
<proteinExistence type="predicted"/>
<dbReference type="AlphaFoldDB" id="A0A0C2D114"/>
<evidence type="ECO:0000313" key="1">
    <source>
        <dbReference type="EMBL" id="KIG13837.1"/>
    </source>
</evidence>
<dbReference type="Proteomes" id="UP000031599">
    <property type="component" value="Unassembled WGS sequence"/>
</dbReference>
<protein>
    <submittedName>
        <fullName evidence="1">Phage tail fiber protein</fullName>
    </submittedName>
</protein>
<name>A0A0C2D114_9BACT</name>
<dbReference type="CDD" id="cd22641">
    <property type="entry name" value="C24-like"/>
    <property type="match status" value="1"/>
</dbReference>
<sequence>MALADQHIFQDGEVIVAEDFNLMFDELYEHMVPSGAIIMWGGAVEDVPAGWLLCNGEDNTPDLRDRFIIGASEQYPPGVMGGEDKVALSVSELPSHSHSFTLAQDGPRVDIWGLGPGLGGLAQPLNSVAHGAANTSAVGSGEGHNNLPPYYALAYIQKQ</sequence>
<evidence type="ECO:0000313" key="2">
    <source>
        <dbReference type="Proteomes" id="UP000031599"/>
    </source>
</evidence>
<organism evidence="1 2">
    <name type="scientific">Enhygromyxa salina</name>
    <dbReference type="NCBI Taxonomy" id="215803"/>
    <lineage>
        <taxon>Bacteria</taxon>
        <taxon>Pseudomonadati</taxon>
        <taxon>Myxococcota</taxon>
        <taxon>Polyangia</taxon>
        <taxon>Nannocystales</taxon>
        <taxon>Nannocystaceae</taxon>
        <taxon>Enhygromyxa</taxon>
    </lineage>
</organism>
<reference evidence="1 2" key="1">
    <citation type="submission" date="2014-12" db="EMBL/GenBank/DDBJ databases">
        <title>Genome assembly of Enhygromyxa salina DSM 15201.</title>
        <authorList>
            <person name="Sharma G."/>
            <person name="Subramanian S."/>
        </authorList>
    </citation>
    <scope>NUCLEOTIDE SEQUENCE [LARGE SCALE GENOMIC DNA]</scope>
    <source>
        <strain evidence="1 2">DSM 15201</strain>
    </source>
</reference>
<comment type="caution">
    <text evidence="1">The sequence shown here is derived from an EMBL/GenBank/DDBJ whole genome shotgun (WGS) entry which is preliminary data.</text>
</comment>
<accession>A0A0C2D114</accession>
<gene>
    <name evidence="1" type="ORF">DB30_07492</name>
</gene>